<dbReference type="RefSeq" id="WP_138853971.1">
    <property type="nucleotide sequence ID" value="NZ_CP040710.1"/>
</dbReference>
<organism evidence="3 4">
    <name type="scientific">Aggregatimonas sangjinii</name>
    <dbReference type="NCBI Taxonomy" id="2583587"/>
    <lineage>
        <taxon>Bacteria</taxon>
        <taxon>Pseudomonadati</taxon>
        <taxon>Bacteroidota</taxon>
        <taxon>Flavobacteriia</taxon>
        <taxon>Flavobacteriales</taxon>
        <taxon>Flavobacteriaceae</taxon>
        <taxon>Aggregatimonas</taxon>
    </lineage>
</organism>
<feature type="signal peptide" evidence="1">
    <location>
        <begin position="1"/>
        <end position="29"/>
    </location>
</feature>
<name>A0A5B7SXY6_9FLAO</name>
<feature type="chain" id="PRO_5022669259" description="DUF5723 domain-containing protein" evidence="1">
    <location>
        <begin position="30"/>
        <end position="454"/>
    </location>
</feature>
<feature type="domain" description="DUF5723" evidence="2">
    <location>
        <begin position="50"/>
        <end position="421"/>
    </location>
</feature>
<accession>A0A5B7SXY6</accession>
<dbReference type="AlphaFoldDB" id="A0A5B7SXY6"/>
<sequence length="454" mass="50032">MITNFKLKHRIFNFGLAVAVICFCSQTYAQSYLGNSMDNYAGVHAVVYNPANVFDSPFRTDINLISASGYFGSDYLGLSLSDMLSADGEFNFDEDAERSPSNSNHFFTNIDVLGPSFMFNVGEKQSFAVTTRLRGLFNADNVNGNLYEKVSEGFEIGENFDFDSQDLNVTAHVFSEIGLTYGREVVKTQDQFLKAGITLKYLMGAGGIFMNSPELSGTFNGLTNNLTTQGAISYGSTPGFESDSPEFSDLQSGFGADIGVVYEYRKRIVDGTVLGKRAQQYKFKAALAITDIGSINYQNSQQTVYDANGDVNALEFETKDLEQVLEDNYTGTRTIGNQKLQLPTALQLMADYYIGNRWYVGLHQGLSLRKSGSADANGIINTTTVSPRWESKYFSVYSPLGLRQYSGFAWGLGFRLGPLTVGSGSILTNLISDNSKNTDIYVGLKIPLYKKIDY</sequence>
<dbReference type="KEGG" id="asag:FGM00_16510"/>
<dbReference type="EMBL" id="CP040710">
    <property type="protein sequence ID" value="QCX01634.1"/>
    <property type="molecule type" value="Genomic_DNA"/>
</dbReference>
<keyword evidence="4" id="KW-1185">Reference proteome</keyword>
<evidence type="ECO:0000313" key="3">
    <source>
        <dbReference type="EMBL" id="QCX01634.1"/>
    </source>
</evidence>
<evidence type="ECO:0000259" key="2">
    <source>
        <dbReference type="Pfam" id="PF18990"/>
    </source>
</evidence>
<dbReference type="Pfam" id="PF18990">
    <property type="entry name" value="DUF5723"/>
    <property type="match status" value="1"/>
</dbReference>
<gene>
    <name evidence="3" type="ORF">FGM00_16510</name>
</gene>
<evidence type="ECO:0000313" key="4">
    <source>
        <dbReference type="Proteomes" id="UP000310017"/>
    </source>
</evidence>
<reference evidence="3 4" key="1">
    <citation type="submission" date="2019-05" db="EMBL/GenBank/DDBJ databases">
        <title>Genome sequencing of F202Z8.</title>
        <authorList>
            <person name="Kwon Y.M."/>
        </authorList>
    </citation>
    <scope>NUCLEOTIDE SEQUENCE [LARGE SCALE GENOMIC DNA]</scope>
    <source>
        <strain evidence="3 4">F202Z8</strain>
    </source>
</reference>
<evidence type="ECO:0000256" key="1">
    <source>
        <dbReference type="SAM" id="SignalP"/>
    </source>
</evidence>
<keyword evidence="1" id="KW-0732">Signal</keyword>
<dbReference type="InterPro" id="IPR043781">
    <property type="entry name" value="DUF5723"/>
</dbReference>
<dbReference type="Proteomes" id="UP000310017">
    <property type="component" value="Chromosome"/>
</dbReference>
<dbReference type="OrthoDB" id="9805336at2"/>
<protein>
    <recommendedName>
        <fullName evidence="2">DUF5723 domain-containing protein</fullName>
    </recommendedName>
</protein>
<proteinExistence type="predicted"/>